<dbReference type="InterPro" id="IPR039315">
    <property type="entry name" value="CheW"/>
</dbReference>
<proteinExistence type="predicted"/>
<dbReference type="GO" id="GO:0005829">
    <property type="term" value="C:cytosol"/>
    <property type="evidence" value="ECO:0007669"/>
    <property type="project" value="TreeGrafter"/>
</dbReference>
<dbReference type="Gene3D" id="2.30.30.40">
    <property type="entry name" value="SH3 Domains"/>
    <property type="match status" value="1"/>
</dbReference>
<accession>A0A4S1CGT0</accession>
<dbReference type="EMBL" id="SRSC01000002">
    <property type="protein sequence ID" value="TGU72759.1"/>
    <property type="molecule type" value="Genomic_DNA"/>
</dbReference>
<dbReference type="SMART" id="SM00260">
    <property type="entry name" value="CheW"/>
    <property type="match status" value="1"/>
</dbReference>
<feature type="domain" description="CheW-like" evidence="1">
    <location>
        <begin position="36"/>
        <end position="176"/>
    </location>
</feature>
<gene>
    <name evidence="2" type="ORF">E4633_10745</name>
</gene>
<dbReference type="Pfam" id="PF01584">
    <property type="entry name" value="CheW"/>
    <property type="match status" value="1"/>
</dbReference>
<dbReference type="AlphaFoldDB" id="A0A4S1CGT0"/>
<organism evidence="2 3">
    <name type="scientific">Geomonas terrae</name>
    <dbReference type="NCBI Taxonomy" id="2562681"/>
    <lineage>
        <taxon>Bacteria</taxon>
        <taxon>Pseudomonadati</taxon>
        <taxon>Thermodesulfobacteriota</taxon>
        <taxon>Desulfuromonadia</taxon>
        <taxon>Geobacterales</taxon>
        <taxon>Geobacteraceae</taxon>
        <taxon>Geomonas</taxon>
    </lineage>
</organism>
<name>A0A4S1CGT0_9BACT</name>
<evidence type="ECO:0000313" key="2">
    <source>
        <dbReference type="EMBL" id="TGU72759.1"/>
    </source>
</evidence>
<dbReference type="InterPro" id="IPR002545">
    <property type="entry name" value="CheW-lke_dom"/>
</dbReference>
<evidence type="ECO:0000259" key="1">
    <source>
        <dbReference type="PROSITE" id="PS50851"/>
    </source>
</evidence>
<dbReference type="GO" id="GO:0007165">
    <property type="term" value="P:signal transduction"/>
    <property type="evidence" value="ECO:0007669"/>
    <property type="project" value="InterPro"/>
</dbReference>
<dbReference type="PANTHER" id="PTHR22617:SF43">
    <property type="entry name" value="PROTEIN PILI"/>
    <property type="match status" value="1"/>
</dbReference>
<dbReference type="PROSITE" id="PS50851">
    <property type="entry name" value="CHEW"/>
    <property type="match status" value="1"/>
</dbReference>
<dbReference type="GO" id="GO:0006935">
    <property type="term" value="P:chemotaxis"/>
    <property type="evidence" value="ECO:0007669"/>
    <property type="project" value="InterPro"/>
</dbReference>
<protein>
    <submittedName>
        <fullName evidence="2">Purine-binding chemotaxis protein CheW</fullName>
    </submittedName>
</protein>
<dbReference type="Proteomes" id="UP000306416">
    <property type="component" value="Unassembled WGS sequence"/>
</dbReference>
<dbReference type="Gene3D" id="2.40.50.180">
    <property type="entry name" value="CheA-289, Domain 4"/>
    <property type="match status" value="1"/>
</dbReference>
<dbReference type="InterPro" id="IPR036061">
    <property type="entry name" value="CheW-like_dom_sf"/>
</dbReference>
<reference evidence="2 3" key="1">
    <citation type="submission" date="2019-04" db="EMBL/GenBank/DDBJ databases">
        <title>Geobacter oryzae sp. nov., ferric-reducing bacteria isolated from paddy soil.</title>
        <authorList>
            <person name="Xu Z."/>
            <person name="Masuda Y."/>
            <person name="Itoh H."/>
            <person name="Senoo K."/>
        </authorList>
    </citation>
    <scope>NUCLEOTIDE SEQUENCE [LARGE SCALE GENOMIC DNA]</scope>
    <source>
        <strain evidence="2 3">Red111</strain>
    </source>
</reference>
<evidence type="ECO:0000313" key="3">
    <source>
        <dbReference type="Proteomes" id="UP000306416"/>
    </source>
</evidence>
<dbReference type="RefSeq" id="WP_135870232.1">
    <property type="nucleotide sequence ID" value="NZ_SRSC01000002.1"/>
</dbReference>
<dbReference type="PANTHER" id="PTHR22617">
    <property type="entry name" value="CHEMOTAXIS SENSOR HISTIDINE KINASE-RELATED"/>
    <property type="match status" value="1"/>
</dbReference>
<keyword evidence="3" id="KW-1185">Reference proteome</keyword>
<sequence length="181" mass="19911">MATGNDNGYDIRSILNQMREEYWEALSEEESEAKQMLECLVFTLGGERYAFETHFACEVIRIPKLIRVPAVQSLVTGIFNLRGDITAAIDIRPMLGLTQPELGPAGRILVVRGDLFSTGILVEAAHGVQPLDLERFETAVAGLSAERKQFIRGHFNLEEGAVLLLDMEALLAAPELLVGEA</sequence>
<comment type="caution">
    <text evidence="2">The sequence shown here is derived from an EMBL/GenBank/DDBJ whole genome shotgun (WGS) entry which is preliminary data.</text>
</comment>
<dbReference type="SUPFAM" id="SSF50341">
    <property type="entry name" value="CheW-like"/>
    <property type="match status" value="1"/>
</dbReference>